<dbReference type="GO" id="GO:0000226">
    <property type="term" value="P:microtubule cytoskeleton organization"/>
    <property type="evidence" value="ECO:0007669"/>
    <property type="project" value="TreeGrafter"/>
</dbReference>
<dbReference type="PANTHER" id="PTHR12241:SF145">
    <property type="entry name" value="TUBULIN POLYGLUTAMYLASE TTLL5"/>
    <property type="match status" value="1"/>
</dbReference>
<dbReference type="WBParaSite" id="scaffold54150_cov294.g25642">
    <property type="protein sequence ID" value="scaffold54150_cov294.g25642"/>
    <property type="gene ID" value="scaffold54150_cov294.g25642"/>
</dbReference>
<evidence type="ECO:0000256" key="4">
    <source>
        <dbReference type="ARBA" id="ARBA00022840"/>
    </source>
</evidence>
<dbReference type="InterPro" id="IPR004344">
    <property type="entry name" value="TTL/TTLL_fam"/>
</dbReference>
<dbReference type="SUPFAM" id="SSF56059">
    <property type="entry name" value="Glutathione synthetase ATP-binding domain-like"/>
    <property type="match status" value="1"/>
</dbReference>
<dbReference type="PROSITE" id="PS51221">
    <property type="entry name" value="TTL"/>
    <property type="match status" value="1"/>
</dbReference>
<dbReference type="Pfam" id="PF03133">
    <property type="entry name" value="TTL"/>
    <property type="match status" value="1"/>
</dbReference>
<keyword evidence="2" id="KW-0436">Ligase</keyword>
<name>A0A915MYS2_MELJA</name>
<evidence type="ECO:0000256" key="2">
    <source>
        <dbReference type="ARBA" id="ARBA00022598"/>
    </source>
</evidence>
<dbReference type="PANTHER" id="PTHR12241">
    <property type="entry name" value="TUBULIN POLYGLUTAMYLASE"/>
    <property type="match status" value="1"/>
</dbReference>
<dbReference type="GO" id="GO:0005524">
    <property type="term" value="F:ATP binding"/>
    <property type="evidence" value="ECO:0007669"/>
    <property type="project" value="UniProtKB-KW"/>
</dbReference>
<dbReference type="GO" id="GO:0019098">
    <property type="term" value="P:reproductive behavior"/>
    <property type="evidence" value="ECO:0007669"/>
    <property type="project" value="UniProtKB-ARBA"/>
</dbReference>
<evidence type="ECO:0000313" key="8">
    <source>
        <dbReference type="WBParaSite" id="scaffold54150_cov294.g25642"/>
    </source>
</evidence>
<sequence length="159" mass="18379">DPYLMTFDPIAFRYIGRRVVGSSTQRKFTKFGEDFNLCFKLIKSDSKLVKSLLFSYGFLQIPDFFCTPLNDKNSTKLVNCCKEIENGKQSPFIVKPAGGSFGKGIFFLSRAEEVYSIDNSQKLVISRYIERPLLINGLKWDLRIYVLVTSFYPLIVYMY</sequence>
<keyword evidence="7" id="KW-1185">Reference proteome</keyword>
<evidence type="ECO:0000256" key="3">
    <source>
        <dbReference type="ARBA" id="ARBA00022741"/>
    </source>
</evidence>
<organism evidence="7 8">
    <name type="scientific">Meloidogyne javanica</name>
    <name type="common">Root-knot nematode worm</name>
    <dbReference type="NCBI Taxonomy" id="6303"/>
    <lineage>
        <taxon>Eukaryota</taxon>
        <taxon>Metazoa</taxon>
        <taxon>Ecdysozoa</taxon>
        <taxon>Nematoda</taxon>
        <taxon>Chromadorea</taxon>
        <taxon>Rhabditida</taxon>
        <taxon>Tylenchina</taxon>
        <taxon>Tylenchomorpha</taxon>
        <taxon>Tylenchoidea</taxon>
        <taxon>Meloidogynidae</taxon>
        <taxon>Meloidogyninae</taxon>
        <taxon>Meloidogyne</taxon>
        <taxon>Meloidogyne incognita group</taxon>
    </lineage>
</organism>
<evidence type="ECO:0000256" key="5">
    <source>
        <dbReference type="ARBA" id="ARBA00041448"/>
    </source>
</evidence>
<evidence type="ECO:0000313" key="7">
    <source>
        <dbReference type="Proteomes" id="UP000887561"/>
    </source>
</evidence>
<proteinExistence type="inferred from homology"/>
<keyword evidence="4" id="KW-0067">ATP-binding</keyword>
<dbReference type="GO" id="GO:0036064">
    <property type="term" value="C:ciliary basal body"/>
    <property type="evidence" value="ECO:0007669"/>
    <property type="project" value="TreeGrafter"/>
</dbReference>
<dbReference type="GO" id="GO:0015631">
    <property type="term" value="F:tubulin binding"/>
    <property type="evidence" value="ECO:0007669"/>
    <property type="project" value="TreeGrafter"/>
</dbReference>
<comment type="catalytic activity">
    <reaction evidence="6">
        <text>L-glutamyl-[protein] + L-glutamate + ATP = gamma-L-glutamyl-L-glutamyl-[protein] + ADP + phosphate + H(+)</text>
        <dbReference type="Rhea" id="RHEA:60144"/>
        <dbReference type="Rhea" id="RHEA-COMP:10208"/>
        <dbReference type="Rhea" id="RHEA-COMP:15517"/>
        <dbReference type="ChEBI" id="CHEBI:15378"/>
        <dbReference type="ChEBI" id="CHEBI:29973"/>
        <dbReference type="ChEBI" id="CHEBI:29985"/>
        <dbReference type="ChEBI" id="CHEBI:30616"/>
        <dbReference type="ChEBI" id="CHEBI:43474"/>
        <dbReference type="ChEBI" id="CHEBI:143622"/>
        <dbReference type="ChEBI" id="CHEBI:456216"/>
    </reaction>
    <physiologicalReaction direction="left-to-right" evidence="6">
        <dbReference type="Rhea" id="RHEA:60145"/>
    </physiologicalReaction>
</comment>
<reference evidence="8" key="1">
    <citation type="submission" date="2022-11" db="UniProtKB">
        <authorList>
            <consortium name="WormBaseParasite"/>
        </authorList>
    </citation>
    <scope>IDENTIFICATION</scope>
</reference>
<keyword evidence="3" id="KW-0547">Nucleotide-binding</keyword>
<evidence type="ECO:0000256" key="1">
    <source>
        <dbReference type="ARBA" id="ARBA00006820"/>
    </source>
</evidence>
<evidence type="ECO:0000256" key="6">
    <source>
        <dbReference type="ARBA" id="ARBA00049274"/>
    </source>
</evidence>
<protein>
    <recommendedName>
        <fullName evidence="5">Tubulin--tyrosine ligase-like protein 5</fullName>
    </recommendedName>
</protein>
<dbReference type="Proteomes" id="UP000887561">
    <property type="component" value="Unplaced"/>
</dbReference>
<accession>A0A915MYS2</accession>
<dbReference type="AlphaFoldDB" id="A0A915MYS2"/>
<comment type="similarity">
    <text evidence="1">Belongs to the tubulin--tyrosine ligase family.</text>
</comment>
<dbReference type="Gene3D" id="3.30.470.20">
    <property type="entry name" value="ATP-grasp fold, B domain"/>
    <property type="match status" value="1"/>
</dbReference>
<dbReference type="GO" id="GO:0070740">
    <property type="term" value="F:tubulin-glutamic acid ligase activity"/>
    <property type="evidence" value="ECO:0007669"/>
    <property type="project" value="TreeGrafter"/>
</dbReference>